<protein>
    <submittedName>
        <fullName evidence="2">Uncharacterized protein</fullName>
    </submittedName>
</protein>
<dbReference type="EMBL" id="JAWNGG020000384">
    <property type="protein sequence ID" value="KAK9293703.1"/>
    <property type="molecule type" value="Genomic_DNA"/>
</dbReference>
<evidence type="ECO:0000313" key="3">
    <source>
        <dbReference type="Proteomes" id="UP001432146"/>
    </source>
</evidence>
<dbReference type="GO" id="GO:0005739">
    <property type="term" value="C:mitochondrion"/>
    <property type="evidence" value="ECO:0007669"/>
    <property type="project" value="InterPro"/>
</dbReference>
<dbReference type="PANTHER" id="PTHR14700">
    <property type="entry name" value="PENTATRICOPEPTIDE REPEAT-CONTAINING PROTEIN 2, MITOCHONDRIAL"/>
    <property type="match status" value="1"/>
</dbReference>
<dbReference type="GO" id="GO:0003723">
    <property type="term" value="F:RNA binding"/>
    <property type="evidence" value="ECO:0007669"/>
    <property type="project" value="TreeGrafter"/>
</dbReference>
<reference evidence="2 3" key="1">
    <citation type="submission" date="2024-05" db="EMBL/GenBank/DDBJ databases">
        <title>The nuclear and mitochondrial genome assemblies of Tetragonisca angustula (Apidae: Meliponini), a tiny yet remarkable pollinator in the Neotropics.</title>
        <authorList>
            <person name="Ferrari R."/>
            <person name="Ricardo P.C."/>
            <person name="Dias F.C."/>
            <person name="Araujo N.S."/>
            <person name="Soares D.O."/>
            <person name="Zhou Q.-S."/>
            <person name="Zhu C.-D."/>
            <person name="Coutinho L."/>
            <person name="Airas M.C."/>
            <person name="Batista T.M."/>
        </authorList>
    </citation>
    <scope>NUCLEOTIDE SEQUENCE [LARGE SCALE GENOMIC DNA]</scope>
    <source>
        <strain evidence="2">ASF017062</strain>
        <tissue evidence="2">Abdomen</tissue>
    </source>
</reference>
<gene>
    <name evidence="2" type="ORF">QLX08_011411</name>
</gene>
<comment type="caution">
    <text evidence="2">The sequence shown here is derived from an EMBL/GenBank/DDBJ whole genome shotgun (WGS) entry which is preliminary data.</text>
</comment>
<evidence type="ECO:0000313" key="2">
    <source>
        <dbReference type="EMBL" id="KAK9293703.1"/>
    </source>
</evidence>
<dbReference type="AlphaFoldDB" id="A0AAW0Z7Z4"/>
<dbReference type="InterPro" id="IPR034629">
    <property type="entry name" value="PTCD2"/>
</dbReference>
<evidence type="ECO:0000256" key="1">
    <source>
        <dbReference type="SAM" id="MobiDB-lite"/>
    </source>
</evidence>
<sequence length="403" mass="48029">MAASIRGLCKLNVSLTNNLLFKYNFINVGIRHLYTERDLGITLYENSRFMFRNQFMTIENTFREKMKEICQDEKGIIYTEDLKAMIHLAQAEENDMQLVESMLEKYMQNIEEKKYGRYVFGPVIMRMFYYLNQPQYALSTFQNESLKESFDYRTSFRILMCLFYRNDMFAQMREIYDQVLRRKGMDFIGSSTVLIYAACLKENTPESLEYALSHWKQQFDKLKPSVRCCTLVSMLALKHKKPEVALDILSTVNVDRVLSVRALKIMAYTHLGRYVQIIPVMKYALEQEVGVFRPHLFFADVLCELEEKIKDIDTEESRQLLRLIEQAKKQDIIQTSCTLEEFLLRPMIMVNRTKPPFQDDRRFRNRSQFTNRQRFNNLERFSNSEPNQNVERQNTRSELRSYL</sequence>
<accession>A0AAW0Z7Z4</accession>
<name>A0AAW0Z7Z4_9HYME</name>
<organism evidence="2 3">
    <name type="scientific">Tetragonisca angustula</name>
    <dbReference type="NCBI Taxonomy" id="166442"/>
    <lineage>
        <taxon>Eukaryota</taxon>
        <taxon>Metazoa</taxon>
        <taxon>Ecdysozoa</taxon>
        <taxon>Arthropoda</taxon>
        <taxon>Hexapoda</taxon>
        <taxon>Insecta</taxon>
        <taxon>Pterygota</taxon>
        <taxon>Neoptera</taxon>
        <taxon>Endopterygota</taxon>
        <taxon>Hymenoptera</taxon>
        <taxon>Apocrita</taxon>
        <taxon>Aculeata</taxon>
        <taxon>Apoidea</taxon>
        <taxon>Anthophila</taxon>
        <taxon>Apidae</taxon>
        <taxon>Tetragonisca</taxon>
    </lineage>
</organism>
<proteinExistence type="predicted"/>
<dbReference type="GO" id="GO:0050684">
    <property type="term" value="P:regulation of mRNA processing"/>
    <property type="evidence" value="ECO:0007669"/>
    <property type="project" value="InterPro"/>
</dbReference>
<feature type="compositionally biased region" description="Basic and acidic residues" evidence="1">
    <location>
        <begin position="393"/>
        <end position="403"/>
    </location>
</feature>
<dbReference type="Proteomes" id="UP001432146">
    <property type="component" value="Unassembled WGS sequence"/>
</dbReference>
<keyword evidence="3" id="KW-1185">Reference proteome</keyword>
<dbReference type="GO" id="GO:0007005">
    <property type="term" value="P:mitochondrion organization"/>
    <property type="evidence" value="ECO:0007669"/>
    <property type="project" value="TreeGrafter"/>
</dbReference>
<dbReference type="PANTHER" id="PTHR14700:SF0">
    <property type="entry name" value="PENTATRICOPEPTIDE REPEAT-CONTAINING PROTEIN 2, MITOCHONDRIAL"/>
    <property type="match status" value="1"/>
</dbReference>
<feature type="region of interest" description="Disordered" evidence="1">
    <location>
        <begin position="384"/>
        <end position="403"/>
    </location>
</feature>